<feature type="transmembrane region" description="Helical" evidence="7">
    <location>
        <begin position="12"/>
        <end position="30"/>
    </location>
</feature>
<feature type="transmembrane region" description="Helical" evidence="7">
    <location>
        <begin position="120"/>
        <end position="140"/>
    </location>
</feature>
<dbReference type="RefSeq" id="WP_119754561.1">
    <property type="nucleotide sequence ID" value="NZ_CP032382.1"/>
</dbReference>
<dbReference type="OrthoDB" id="346004at2"/>
<evidence type="ECO:0000313" key="9">
    <source>
        <dbReference type="Proteomes" id="UP000266183"/>
    </source>
</evidence>
<keyword evidence="5 7" id="KW-1133">Transmembrane helix</keyword>
<protein>
    <submittedName>
        <fullName evidence="8">DoxX family protein</fullName>
    </submittedName>
</protein>
<dbReference type="InterPro" id="IPR032808">
    <property type="entry name" value="DoxX"/>
</dbReference>
<keyword evidence="4 7" id="KW-0812">Transmembrane</keyword>
<keyword evidence="6 7" id="KW-0472">Membrane</keyword>
<accession>A0A385SP90</accession>
<feature type="transmembrane region" description="Helical" evidence="7">
    <location>
        <begin position="55"/>
        <end position="75"/>
    </location>
</feature>
<keyword evidence="3" id="KW-1003">Cell membrane</keyword>
<dbReference type="Proteomes" id="UP000266183">
    <property type="component" value="Chromosome"/>
</dbReference>
<dbReference type="InterPro" id="IPR051907">
    <property type="entry name" value="DoxX-like_oxidoreductase"/>
</dbReference>
<proteinExistence type="inferred from homology"/>
<name>A0A385SP90_9BACT</name>
<evidence type="ECO:0000256" key="7">
    <source>
        <dbReference type="SAM" id="Phobius"/>
    </source>
</evidence>
<evidence type="ECO:0000256" key="1">
    <source>
        <dbReference type="ARBA" id="ARBA00004651"/>
    </source>
</evidence>
<evidence type="ECO:0000256" key="2">
    <source>
        <dbReference type="ARBA" id="ARBA00006679"/>
    </source>
</evidence>
<dbReference type="KEGG" id="chk:D4L85_12190"/>
<dbReference type="GO" id="GO:0005886">
    <property type="term" value="C:plasma membrane"/>
    <property type="evidence" value="ECO:0007669"/>
    <property type="project" value="UniProtKB-SubCell"/>
</dbReference>
<evidence type="ECO:0000256" key="4">
    <source>
        <dbReference type="ARBA" id="ARBA00022692"/>
    </source>
</evidence>
<dbReference type="PANTHER" id="PTHR33452">
    <property type="entry name" value="OXIDOREDUCTASE CATD-RELATED"/>
    <property type="match status" value="1"/>
</dbReference>
<evidence type="ECO:0000256" key="5">
    <source>
        <dbReference type="ARBA" id="ARBA00022989"/>
    </source>
</evidence>
<feature type="transmembrane region" description="Helical" evidence="7">
    <location>
        <begin position="82"/>
        <end position="100"/>
    </location>
</feature>
<gene>
    <name evidence="8" type="ORF">D4L85_12190</name>
</gene>
<dbReference type="PANTHER" id="PTHR33452:SF1">
    <property type="entry name" value="INNER MEMBRANE PROTEIN YPHA-RELATED"/>
    <property type="match status" value="1"/>
</dbReference>
<evidence type="ECO:0000256" key="6">
    <source>
        <dbReference type="ARBA" id="ARBA00023136"/>
    </source>
</evidence>
<dbReference type="Pfam" id="PF07681">
    <property type="entry name" value="DoxX"/>
    <property type="match status" value="1"/>
</dbReference>
<evidence type="ECO:0000313" key="8">
    <source>
        <dbReference type="EMBL" id="AYB31290.1"/>
    </source>
</evidence>
<reference evidence="9" key="1">
    <citation type="submission" date="2018-09" db="EMBL/GenBank/DDBJ databases">
        <title>Chryseolinea sp. KIS68-18 isolated from soil.</title>
        <authorList>
            <person name="Weon H.-Y."/>
            <person name="Kwon S.-W."/>
            <person name="Lee S.A."/>
        </authorList>
    </citation>
    <scope>NUCLEOTIDE SEQUENCE [LARGE SCALE GENOMIC DNA]</scope>
    <source>
        <strain evidence="9">KIS68-18</strain>
    </source>
</reference>
<organism evidence="8 9">
    <name type="scientific">Chryseolinea soli</name>
    <dbReference type="NCBI Taxonomy" id="2321403"/>
    <lineage>
        <taxon>Bacteria</taxon>
        <taxon>Pseudomonadati</taxon>
        <taxon>Bacteroidota</taxon>
        <taxon>Cytophagia</taxon>
        <taxon>Cytophagales</taxon>
        <taxon>Fulvivirgaceae</taxon>
        <taxon>Chryseolinea</taxon>
    </lineage>
</organism>
<dbReference type="AlphaFoldDB" id="A0A385SP90"/>
<dbReference type="EMBL" id="CP032382">
    <property type="protein sequence ID" value="AYB31290.1"/>
    <property type="molecule type" value="Genomic_DNA"/>
</dbReference>
<evidence type="ECO:0000256" key="3">
    <source>
        <dbReference type="ARBA" id="ARBA00022475"/>
    </source>
</evidence>
<comment type="similarity">
    <text evidence="2">Belongs to the DoxX family.</text>
</comment>
<keyword evidence="9" id="KW-1185">Reference proteome</keyword>
<comment type="subcellular location">
    <subcellularLocation>
        <location evidence="1">Cell membrane</location>
        <topology evidence="1">Multi-pass membrane protein</topology>
    </subcellularLocation>
</comment>
<sequence>MKQLLFSTQNDWAGFILRVTVGAIMFPHGAQKLLGLFGGSGYPATMNFFTETLKLPAFISFLVIMIEFFGAVGLITGFASKLWALLLIFIMIGAIATTNYKNGFFMNWFQNQNGEGYEYHLLVIGLCTALLVIGSGKFSLDKWLFQFDGAM</sequence>